<evidence type="ECO:0000313" key="1">
    <source>
        <dbReference type="EMBL" id="OJT01035.1"/>
    </source>
</evidence>
<dbReference type="Pfam" id="PF14539">
    <property type="entry name" value="DUF4442"/>
    <property type="match status" value="1"/>
</dbReference>
<sequence>MNAAVRRWFASAGAMRRMMSTFAPYLGAGVKVTKIADDFSSATVEMRQHWYNTNYVGTHFGGSLYSMVDPMYMLLLMRRLGNDYVVWDKAASIDFIRPGKGRVQARFELTDDRLEEIRNATASGDKYLPEWTVDIVDDSGEIVARVHKILYVRKKHRPVT</sequence>
<dbReference type="SUPFAM" id="SSF54637">
    <property type="entry name" value="Thioesterase/thiol ester dehydrase-isomerase"/>
    <property type="match status" value="1"/>
</dbReference>
<accession>A0A1M2V0D9</accession>
<gene>
    <name evidence="1" type="ORF">BEE62_13780</name>
</gene>
<evidence type="ECO:0000313" key="2">
    <source>
        <dbReference type="Proteomes" id="UP000183986"/>
    </source>
</evidence>
<dbReference type="Gene3D" id="3.10.129.10">
    <property type="entry name" value="Hotdog Thioesterase"/>
    <property type="match status" value="1"/>
</dbReference>
<comment type="caution">
    <text evidence="1">The sequence shown here is derived from an EMBL/GenBank/DDBJ whole genome shotgun (WGS) entry which is preliminary data.</text>
</comment>
<dbReference type="EMBL" id="MPKY01000001">
    <property type="protein sequence ID" value="OJT01035.1"/>
    <property type="molecule type" value="Genomic_DNA"/>
</dbReference>
<organism evidence="1 2">
    <name type="scientific">Marinobacter nauticus</name>
    <name type="common">Marinobacter hydrocarbonoclasticus</name>
    <name type="synonym">Marinobacter aquaeolei</name>
    <dbReference type="NCBI Taxonomy" id="2743"/>
    <lineage>
        <taxon>Bacteria</taxon>
        <taxon>Pseudomonadati</taxon>
        <taxon>Pseudomonadota</taxon>
        <taxon>Gammaproteobacteria</taxon>
        <taxon>Pseudomonadales</taxon>
        <taxon>Marinobacteraceae</taxon>
        <taxon>Marinobacter</taxon>
    </lineage>
</organism>
<protein>
    <submittedName>
        <fullName evidence="1">Tetrameric acyl-CoA thioesterase</fullName>
    </submittedName>
</protein>
<dbReference type="InterPro" id="IPR029069">
    <property type="entry name" value="HotDog_dom_sf"/>
</dbReference>
<proteinExistence type="predicted"/>
<name>A0A1M2V0D9_MARNT</name>
<dbReference type="InterPro" id="IPR027961">
    <property type="entry name" value="DUF4442"/>
</dbReference>
<reference evidence="1" key="1">
    <citation type="submission" date="2016-11" db="EMBL/GenBank/DDBJ databases">
        <title>Draft Genome Sequence of Marinobacter hydrocarbonoclasticus strain STW2, a polyaromatic aromatic hydrocarbon degrading and denitrifying bacterium from rhizosphere of Seagrass Enhalus acodoides.</title>
        <authorList>
            <person name="Ling J."/>
            <person name="Dong J."/>
        </authorList>
    </citation>
    <scope>NUCLEOTIDE SEQUENCE [LARGE SCALE GENOMIC DNA]</scope>
    <source>
        <strain evidence="1">STW2</strain>
    </source>
</reference>
<dbReference type="Proteomes" id="UP000183986">
    <property type="component" value="Unassembled WGS sequence"/>
</dbReference>
<dbReference type="AlphaFoldDB" id="A0A1M2V0D9"/>
<keyword evidence="2" id="KW-1185">Reference proteome</keyword>
<dbReference type="OrthoDB" id="9814774at2"/>
<dbReference type="RefSeq" id="WP_072677823.1">
    <property type="nucleotide sequence ID" value="NZ_MPKY01000001.1"/>
</dbReference>